<name>A0A5N6U6J2_ASPAV</name>
<protein>
    <submittedName>
        <fullName evidence="4">Aryl-alcohol dehydrogenase</fullName>
    </submittedName>
</protein>
<gene>
    <name evidence="4" type="ORF">BDV25DRAFT_121327</name>
</gene>
<dbReference type="InterPro" id="IPR007867">
    <property type="entry name" value="GMC_OxRtase_C"/>
</dbReference>
<dbReference type="Gene3D" id="3.50.50.60">
    <property type="entry name" value="FAD/NAD(P)-binding domain"/>
    <property type="match status" value="1"/>
</dbReference>
<dbReference type="SUPFAM" id="SSF54373">
    <property type="entry name" value="FAD-linked reductases, C-terminal domain"/>
    <property type="match status" value="1"/>
</dbReference>
<evidence type="ECO:0000313" key="4">
    <source>
        <dbReference type="EMBL" id="KAE8154170.1"/>
    </source>
</evidence>
<dbReference type="PROSITE" id="PS00624">
    <property type="entry name" value="GMC_OXRED_2"/>
    <property type="match status" value="1"/>
</dbReference>
<evidence type="ECO:0000259" key="3">
    <source>
        <dbReference type="PROSITE" id="PS00624"/>
    </source>
</evidence>
<dbReference type="Pfam" id="PF05199">
    <property type="entry name" value="GMC_oxred_C"/>
    <property type="match status" value="1"/>
</dbReference>
<dbReference type="GO" id="GO:0016614">
    <property type="term" value="F:oxidoreductase activity, acting on CH-OH group of donors"/>
    <property type="evidence" value="ECO:0007669"/>
    <property type="project" value="InterPro"/>
</dbReference>
<dbReference type="Gene3D" id="3.30.560.10">
    <property type="entry name" value="Glucose Oxidase, domain 3"/>
    <property type="match status" value="1"/>
</dbReference>
<reference evidence="4 5" key="1">
    <citation type="submission" date="2019-04" db="EMBL/GenBank/DDBJ databases">
        <title>Friends and foes A comparative genomics study of 23 Aspergillus species from section Flavi.</title>
        <authorList>
            <consortium name="DOE Joint Genome Institute"/>
            <person name="Kjaerbolling I."/>
            <person name="Vesth T."/>
            <person name="Frisvad J.C."/>
            <person name="Nybo J.L."/>
            <person name="Theobald S."/>
            <person name="Kildgaard S."/>
            <person name="Isbrandt T."/>
            <person name="Kuo A."/>
            <person name="Sato A."/>
            <person name="Lyhne E.K."/>
            <person name="Kogle M.E."/>
            <person name="Wiebenga A."/>
            <person name="Kun R.S."/>
            <person name="Lubbers R.J."/>
            <person name="Makela M.R."/>
            <person name="Barry K."/>
            <person name="Chovatia M."/>
            <person name="Clum A."/>
            <person name="Daum C."/>
            <person name="Haridas S."/>
            <person name="He G."/>
            <person name="LaButti K."/>
            <person name="Lipzen A."/>
            <person name="Mondo S."/>
            <person name="Riley R."/>
            <person name="Salamov A."/>
            <person name="Simmons B.A."/>
            <person name="Magnuson J.K."/>
            <person name="Henrissat B."/>
            <person name="Mortensen U.H."/>
            <person name="Larsen T.O."/>
            <person name="Devries R.P."/>
            <person name="Grigoriev I.V."/>
            <person name="Machida M."/>
            <person name="Baker S.E."/>
            <person name="Andersen M.R."/>
        </authorList>
    </citation>
    <scope>NUCLEOTIDE SEQUENCE [LARGE SCALE GENOMIC DNA]</scope>
    <source>
        <strain evidence="4 5">IBT 18842</strain>
    </source>
</reference>
<dbReference type="InterPro" id="IPR000172">
    <property type="entry name" value="GMC_OxRdtase_N"/>
</dbReference>
<dbReference type="Pfam" id="PF00732">
    <property type="entry name" value="GMC_oxred_N"/>
    <property type="match status" value="1"/>
</dbReference>
<evidence type="ECO:0000256" key="1">
    <source>
        <dbReference type="ARBA" id="ARBA00010790"/>
    </source>
</evidence>
<feature type="domain" description="Glucose-methanol-choline oxidoreductase N-terminal" evidence="3">
    <location>
        <begin position="287"/>
        <end position="301"/>
    </location>
</feature>
<dbReference type="PANTHER" id="PTHR11552:SF210">
    <property type="entry name" value="GLUCOSE-METHANOL-CHOLINE OXIDOREDUCTASE N-TERMINAL DOMAIN-CONTAINING PROTEIN-RELATED"/>
    <property type="match status" value="1"/>
</dbReference>
<dbReference type="OrthoDB" id="269227at2759"/>
<keyword evidence="5" id="KW-1185">Reference proteome</keyword>
<evidence type="ECO:0000256" key="2">
    <source>
        <dbReference type="PIRSR" id="PIRSR000137-2"/>
    </source>
</evidence>
<dbReference type="Proteomes" id="UP000325780">
    <property type="component" value="Unassembled WGS sequence"/>
</dbReference>
<dbReference type="AlphaFoldDB" id="A0A5N6U6J2"/>
<proteinExistence type="inferred from homology"/>
<keyword evidence="2" id="KW-0285">Flavoprotein</keyword>
<dbReference type="InterPro" id="IPR012132">
    <property type="entry name" value="GMC_OxRdtase"/>
</dbReference>
<feature type="binding site" evidence="2">
    <location>
        <position position="246"/>
    </location>
    <ligand>
        <name>FAD</name>
        <dbReference type="ChEBI" id="CHEBI:57692"/>
    </ligand>
</feature>
<dbReference type="SUPFAM" id="SSF51905">
    <property type="entry name" value="FAD/NAD(P)-binding domain"/>
    <property type="match status" value="1"/>
</dbReference>
<dbReference type="EMBL" id="ML742031">
    <property type="protein sequence ID" value="KAE8154170.1"/>
    <property type="molecule type" value="Genomic_DNA"/>
</dbReference>
<comment type="cofactor">
    <cofactor evidence="2">
        <name>FAD</name>
        <dbReference type="ChEBI" id="CHEBI:57692"/>
    </cofactor>
</comment>
<comment type="similarity">
    <text evidence="1">Belongs to the GMC oxidoreductase family.</text>
</comment>
<keyword evidence="2" id="KW-0274">FAD</keyword>
<dbReference type="InterPro" id="IPR036188">
    <property type="entry name" value="FAD/NAD-bd_sf"/>
</dbReference>
<sequence>MALNTSSLSDLRPEYDYVIIGGGTAGLVVANRLTEDENISVLVLEAGSNRVNDPRIMIPGLASSTYFDPEFDWCITSPPQEALNGRCIAEPRGRTLGGSSAINLGMIIYPSRNDLDAWEKLGNPGWNWESLSGYLRKSQTFTAPSGEIRRELSVPSIDPAVRGTDGPLHVSYGEGPFAPFSAAWPKTFQTLHESKEDPLSGFCIGAFCNPGSIHATTRARSHAGIDYYNAEVAQRPNLRVITEALVEKALLQKTENGDVVATGVQFIGKDGVRRTVSAGAEVILAAGAVKTPHILELSGIGNPTLLQAHGIDPIIDNSNVGENLQEHGFVPFSWEVADGQVTGEAIRDPALLKLSMETWQTSGAGPLGLCPFTSAFMSLPGMADGELQNLFKQHLGEDANSSRAAQYRILRQRLEDTDDTGQYTMVPCQLTPEKGPSPKGVFALSEPESFISIVAVLNHPFSRGSVHLASSDPVDLPTFDPQLLSHPLDMELQARHVQVLERLAETEPMASLLKKGGRRLHHSERVSRLEIARQLTRDRIIAHYHVVGTASMMPQEIGGVVDERLRVYGSRNLRVIDASVIPLIPRGNIQTTVYAVAEKAADIIKADRSAA</sequence>
<evidence type="ECO:0000313" key="5">
    <source>
        <dbReference type="Proteomes" id="UP000325780"/>
    </source>
</evidence>
<accession>A0A5N6U6J2</accession>
<dbReference type="PANTHER" id="PTHR11552">
    <property type="entry name" value="GLUCOSE-METHANOL-CHOLINE GMC OXIDOREDUCTASE"/>
    <property type="match status" value="1"/>
</dbReference>
<organism evidence="4 5">
    <name type="scientific">Aspergillus avenaceus</name>
    <dbReference type="NCBI Taxonomy" id="36643"/>
    <lineage>
        <taxon>Eukaryota</taxon>
        <taxon>Fungi</taxon>
        <taxon>Dikarya</taxon>
        <taxon>Ascomycota</taxon>
        <taxon>Pezizomycotina</taxon>
        <taxon>Eurotiomycetes</taxon>
        <taxon>Eurotiomycetidae</taxon>
        <taxon>Eurotiales</taxon>
        <taxon>Aspergillaceae</taxon>
        <taxon>Aspergillus</taxon>
        <taxon>Aspergillus subgen. Circumdati</taxon>
    </lineage>
</organism>
<dbReference type="PIRSF" id="PIRSF000137">
    <property type="entry name" value="Alcohol_oxidase"/>
    <property type="match status" value="1"/>
</dbReference>
<dbReference type="GO" id="GO:0050660">
    <property type="term" value="F:flavin adenine dinucleotide binding"/>
    <property type="evidence" value="ECO:0007669"/>
    <property type="project" value="InterPro"/>
</dbReference>